<dbReference type="Proteomes" id="UP000708208">
    <property type="component" value="Unassembled WGS sequence"/>
</dbReference>
<comment type="caution">
    <text evidence="1">The sequence shown here is derived from an EMBL/GenBank/DDBJ whole genome shotgun (WGS) entry which is preliminary data.</text>
</comment>
<sequence>FTDSRGRAKYFTFNFSNNPDIHDVGNSCYICCANLRCCGWS</sequence>
<organism evidence="1 2">
    <name type="scientific">Allacma fusca</name>
    <dbReference type="NCBI Taxonomy" id="39272"/>
    <lineage>
        <taxon>Eukaryota</taxon>
        <taxon>Metazoa</taxon>
        <taxon>Ecdysozoa</taxon>
        <taxon>Arthropoda</taxon>
        <taxon>Hexapoda</taxon>
        <taxon>Collembola</taxon>
        <taxon>Symphypleona</taxon>
        <taxon>Sminthuridae</taxon>
        <taxon>Allacma</taxon>
    </lineage>
</organism>
<dbReference type="AlphaFoldDB" id="A0A8J2K2R2"/>
<dbReference type="EMBL" id="CAJVCH010054420">
    <property type="protein sequence ID" value="CAG7718568.1"/>
    <property type="molecule type" value="Genomic_DNA"/>
</dbReference>
<proteinExistence type="predicted"/>
<evidence type="ECO:0000313" key="1">
    <source>
        <dbReference type="EMBL" id="CAG7718568.1"/>
    </source>
</evidence>
<name>A0A8J2K2R2_9HEXA</name>
<protein>
    <submittedName>
        <fullName evidence="1">Uncharacterized protein</fullName>
    </submittedName>
</protein>
<gene>
    <name evidence="1" type="ORF">AFUS01_LOCUS7951</name>
</gene>
<evidence type="ECO:0000313" key="2">
    <source>
        <dbReference type="Proteomes" id="UP000708208"/>
    </source>
</evidence>
<accession>A0A8J2K2R2</accession>
<reference evidence="1" key="1">
    <citation type="submission" date="2021-06" db="EMBL/GenBank/DDBJ databases">
        <authorList>
            <person name="Hodson N. C."/>
            <person name="Mongue J. A."/>
            <person name="Jaron S. K."/>
        </authorList>
    </citation>
    <scope>NUCLEOTIDE SEQUENCE</scope>
</reference>
<feature type="non-terminal residue" evidence="1">
    <location>
        <position position="1"/>
    </location>
</feature>
<keyword evidence="2" id="KW-1185">Reference proteome</keyword>